<dbReference type="SUPFAM" id="SSF159501">
    <property type="entry name" value="EreA/ChaN-like"/>
    <property type="match status" value="1"/>
</dbReference>
<dbReference type="Proteomes" id="UP001164935">
    <property type="component" value="Chromosome"/>
</dbReference>
<dbReference type="EMBL" id="CP096973">
    <property type="protein sequence ID" value="UYO75785.1"/>
    <property type="molecule type" value="Genomic_DNA"/>
</dbReference>
<organism evidence="3 4">
    <name type="scientific">Halomonas qinghailakensis</name>
    <dbReference type="NCBI Taxonomy" id="2937790"/>
    <lineage>
        <taxon>Bacteria</taxon>
        <taxon>Pseudomonadati</taxon>
        <taxon>Pseudomonadota</taxon>
        <taxon>Gammaproteobacteria</taxon>
        <taxon>Oceanospirillales</taxon>
        <taxon>Halomonadaceae</taxon>
        <taxon>Halomonas</taxon>
    </lineage>
</organism>
<evidence type="ECO:0000259" key="2">
    <source>
        <dbReference type="Pfam" id="PF04187"/>
    </source>
</evidence>
<dbReference type="Gene3D" id="3.40.50.11550">
    <property type="match status" value="1"/>
</dbReference>
<dbReference type="CDD" id="cd14727">
    <property type="entry name" value="ChanN-like"/>
    <property type="match status" value="1"/>
</dbReference>
<gene>
    <name evidence="3" type="ORF">M0220_06460</name>
</gene>
<reference evidence="3" key="1">
    <citation type="submission" date="2022-05" db="EMBL/GenBank/DDBJ databases">
        <title>Complete sequence of a novel PHA-producing Halomonas strain.</title>
        <authorList>
            <person name="Zheng Z."/>
        </authorList>
    </citation>
    <scope>NUCLEOTIDE SEQUENCE</scope>
    <source>
        <strain evidence="3">ZZQ-149</strain>
    </source>
</reference>
<evidence type="ECO:0000313" key="3">
    <source>
        <dbReference type="EMBL" id="UYO75785.1"/>
    </source>
</evidence>
<keyword evidence="3" id="KW-0449">Lipoprotein</keyword>
<dbReference type="RefSeq" id="WP_264018986.1">
    <property type="nucleotide sequence ID" value="NZ_CP096973.1"/>
</dbReference>
<accession>A0AA46YRT6</accession>
<dbReference type="Pfam" id="PF04187">
    <property type="entry name" value="Cofac_haem_bdg"/>
    <property type="match status" value="1"/>
</dbReference>
<evidence type="ECO:0000313" key="4">
    <source>
        <dbReference type="Proteomes" id="UP001164935"/>
    </source>
</evidence>
<sequence length="281" mass="31253">MRHRVIAAVAFSWLPLSAHASCPSPGQWWQSQNSVANSAILTQASQHQVVLLGEQHDAADHHRWQLHTLAGLHGLRDDMVIGLEMLPRGVQDVLDDWVAGLLTEEELLAQSHWEETWRFDANLYLPIFHFARLHNIPLIALNITPELRQRLSSEGFTNVPAEQRHYIPAPLPPSDRYEKRLKEVFDQHAMGDDPAMLNRFVQAQLSWDVAMAEGLANAATEGALAVGLMGLGHVIYHDGVPHQLTGLGVDHTFSLLPWSTEACEPPNPELADAVFVLPTAE</sequence>
<feature type="signal peptide" evidence="1">
    <location>
        <begin position="1"/>
        <end position="20"/>
    </location>
</feature>
<keyword evidence="1" id="KW-0732">Signal</keyword>
<evidence type="ECO:0000256" key="1">
    <source>
        <dbReference type="SAM" id="SignalP"/>
    </source>
</evidence>
<name>A0AA46YRT6_9GAMM</name>
<dbReference type="KEGG" id="hqn:M0220_06460"/>
<dbReference type="InterPro" id="IPR007314">
    <property type="entry name" value="Cofac_haem-bd_dom"/>
</dbReference>
<feature type="domain" description="Haem-binding uptake Tiki superfamily ChaN" evidence="2">
    <location>
        <begin position="41"/>
        <end position="244"/>
    </location>
</feature>
<proteinExistence type="predicted"/>
<dbReference type="AlphaFoldDB" id="A0AA46YRT6"/>
<keyword evidence="4" id="KW-1185">Reference proteome</keyword>
<feature type="chain" id="PRO_5041451912" evidence="1">
    <location>
        <begin position="21"/>
        <end position="281"/>
    </location>
</feature>
<protein>
    <submittedName>
        <fullName evidence="3">ChaN family lipoprotein</fullName>
    </submittedName>
</protein>